<evidence type="ECO:0000313" key="3">
    <source>
        <dbReference type="EMBL" id="PST38654.1"/>
    </source>
</evidence>
<dbReference type="CDD" id="cd00093">
    <property type="entry name" value="HTH_XRE"/>
    <property type="match status" value="1"/>
</dbReference>
<dbReference type="AlphaFoldDB" id="A0A2T3FTR6"/>
<dbReference type="InterPro" id="IPR001387">
    <property type="entry name" value="Cro/C1-type_HTH"/>
</dbReference>
<keyword evidence="4" id="KW-1185">Reference proteome</keyword>
<accession>A0A2T3FTR6</accession>
<dbReference type="Gene3D" id="1.10.260.40">
    <property type="entry name" value="lambda repressor-like DNA-binding domains"/>
    <property type="match status" value="1"/>
</dbReference>
<dbReference type="Pfam" id="PF01381">
    <property type="entry name" value="HTH_3"/>
    <property type="match status" value="1"/>
</dbReference>
<dbReference type="CDD" id="cd02209">
    <property type="entry name" value="cupin_XRE_C"/>
    <property type="match status" value="1"/>
</dbReference>
<dbReference type="SUPFAM" id="SSF51182">
    <property type="entry name" value="RmlC-like cupins"/>
    <property type="match status" value="1"/>
</dbReference>
<dbReference type="PROSITE" id="PS50943">
    <property type="entry name" value="HTH_CROC1"/>
    <property type="match status" value="1"/>
</dbReference>
<keyword evidence="1" id="KW-0238">DNA-binding</keyword>
<reference evidence="3 4" key="1">
    <citation type="submission" date="2018-03" db="EMBL/GenBank/DDBJ databases">
        <title>Lachnoclostridium SNUG30386 gen.nov., sp.nov., isolated from human faeces.</title>
        <authorList>
            <person name="Seo B."/>
            <person name="Jeon K."/>
            <person name="Ko G."/>
        </authorList>
    </citation>
    <scope>NUCLEOTIDE SEQUENCE [LARGE SCALE GENOMIC DNA]</scope>
    <source>
        <strain evidence="3 4">SNUG30386</strain>
    </source>
</reference>
<evidence type="ECO:0000259" key="2">
    <source>
        <dbReference type="PROSITE" id="PS50943"/>
    </source>
</evidence>
<evidence type="ECO:0000256" key="1">
    <source>
        <dbReference type="ARBA" id="ARBA00023125"/>
    </source>
</evidence>
<dbReference type="Gene3D" id="2.60.120.10">
    <property type="entry name" value="Jelly Rolls"/>
    <property type="match status" value="1"/>
</dbReference>
<feature type="domain" description="HTH cro/C1-type" evidence="2">
    <location>
        <begin position="13"/>
        <end position="67"/>
    </location>
</feature>
<organism evidence="3 4">
    <name type="scientific">Clostridium fessum</name>
    <dbReference type="NCBI Taxonomy" id="2126740"/>
    <lineage>
        <taxon>Bacteria</taxon>
        <taxon>Bacillati</taxon>
        <taxon>Bacillota</taxon>
        <taxon>Clostridia</taxon>
        <taxon>Eubacteriales</taxon>
        <taxon>Clostridiaceae</taxon>
        <taxon>Clostridium</taxon>
    </lineage>
</organism>
<dbReference type="GO" id="GO:0003700">
    <property type="term" value="F:DNA-binding transcription factor activity"/>
    <property type="evidence" value="ECO:0007669"/>
    <property type="project" value="TreeGrafter"/>
</dbReference>
<dbReference type="PANTHER" id="PTHR46797">
    <property type="entry name" value="HTH-TYPE TRANSCRIPTIONAL REGULATOR"/>
    <property type="match status" value="1"/>
</dbReference>
<dbReference type="GO" id="GO:0003677">
    <property type="term" value="F:DNA binding"/>
    <property type="evidence" value="ECO:0007669"/>
    <property type="project" value="UniProtKB-KW"/>
</dbReference>
<dbReference type="Pfam" id="PF07883">
    <property type="entry name" value="Cupin_2"/>
    <property type="match status" value="1"/>
</dbReference>
<gene>
    <name evidence="3" type="ORF">C7U56_01465</name>
</gene>
<evidence type="ECO:0000313" key="4">
    <source>
        <dbReference type="Proteomes" id="UP000241048"/>
    </source>
</evidence>
<dbReference type="InterPro" id="IPR010982">
    <property type="entry name" value="Lambda_DNA-bd_dom_sf"/>
</dbReference>
<dbReference type="RefSeq" id="WP_106999859.1">
    <property type="nucleotide sequence ID" value="NZ_DBFCBK010000028.1"/>
</dbReference>
<dbReference type="PANTHER" id="PTHR46797:SF1">
    <property type="entry name" value="METHYLPHOSPHONATE SYNTHASE"/>
    <property type="match status" value="1"/>
</dbReference>
<name>A0A2T3FTR6_9CLOT</name>
<protein>
    <recommendedName>
        <fullName evidence="2">HTH cro/C1-type domain-containing protein</fullName>
    </recommendedName>
</protein>
<dbReference type="Proteomes" id="UP000241048">
    <property type="component" value="Unassembled WGS sequence"/>
</dbReference>
<dbReference type="InterPro" id="IPR014710">
    <property type="entry name" value="RmlC-like_jellyroll"/>
</dbReference>
<dbReference type="InterPro" id="IPR013096">
    <property type="entry name" value="Cupin_2"/>
</dbReference>
<dbReference type="EMBL" id="PYLO01000001">
    <property type="protein sequence ID" value="PST38654.1"/>
    <property type="molecule type" value="Genomic_DNA"/>
</dbReference>
<proteinExistence type="predicted"/>
<dbReference type="InterPro" id="IPR011051">
    <property type="entry name" value="RmlC_Cupin_sf"/>
</dbReference>
<dbReference type="GO" id="GO:0005829">
    <property type="term" value="C:cytosol"/>
    <property type="evidence" value="ECO:0007669"/>
    <property type="project" value="TreeGrafter"/>
</dbReference>
<dbReference type="InterPro" id="IPR050807">
    <property type="entry name" value="TransReg_Diox_bact_type"/>
</dbReference>
<dbReference type="SUPFAM" id="SSF47413">
    <property type="entry name" value="lambda repressor-like DNA-binding domains"/>
    <property type="match status" value="1"/>
</dbReference>
<comment type="caution">
    <text evidence="3">The sequence shown here is derived from an EMBL/GenBank/DDBJ whole genome shotgun (WGS) entry which is preliminary data.</text>
</comment>
<sequence length="187" mass="21581">MEFEEVENIGQRIKEIRKSKSITIQKLSQFTDLSVGYLSNLERNQASPTLNNLQRICVALGISIRDLLSPSGEERTLIRQEEQQLYEYDEYKLQIRRLDFGKKRGIYEFSTYDPETKDTPPSWGLHPYAEVGVVLEGKMEVNLDGTVYLLGPGDSIYIKPNLYHTMRNAGDTPCRSFWHLQIMDDSV</sequence>
<dbReference type="SMART" id="SM00530">
    <property type="entry name" value="HTH_XRE"/>
    <property type="match status" value="1"/>
</dbReference>